<keyword evidence="6 7" id="KW-0472">Membrane</keyword>
<feature type="transmembrane region" description="Helical" evidence="7">
    <location>
        <begin position="80"/>
        <end position="106"/>
    </location>
</feature>
<dbReference type="CDD" id="cd06261">
    <property type="entry name" value="TM_PBP2"/>
    <property type="match status" value="1"/>
</dbReference>
<evidence type="ECO:0000313" key="9">
    <source>
        <dbReference type="EMBL" id="QEN08264.1"/>
    </source>
</evidence>
<keyword evidence="5 7" id="KW-1133">Transmembrane helix</keyword>
<dbReference type="Pfam" id="PF00528">
    <property type="entry name" value="BPD_transp_1"/>
    <property type="match status" value="1"/>
</dbReference>
<dbReference type="RefSeq" id="WP_149486344.1">
    <property type="nucleotide sequence ID" value="NZ_CP036150.1"/>
</dbReference>
<accession>A0A5C1QNX9</accession>
<dbReference type="PANTHER" id="PTHR43386:SF1">
    <property type="entry name" value="D,D-DIPEPTIDE TRANSPORT SYSTEM PERMEASE PROTEIN DDPC-RELATED"/>
    <property type="match status" value="1"/>
</dbReference>
<gene>
    <name evidence="9" type="ORF">EXM22_09795</name>
</gene>
<dbReference type="KEGG" id="ock:EXM22_09795"/>
<name>A0A5C1QNX9_9SPIO</name>
<proteinExistence type="inferred from homology"/>
<dbReference type="Gene3D" id="1.10.3720.10">
    <property type="entry name" value="MetI-like"/>
    <property type="match status" value="1"/>
</dbReference>
<feature type="transmembrane region" description="Helical" evidence="7">
    <location>
        <begin position="141"/>
        <end position="160"/>
    </location>
</feature>
<keyword evidence="2 7" id="KW-0813">Transport</keyword>
<evidence type="ECO:0000256" key="4">
    <source>
        <dbReference type="ARBA" id="ARBA00022692"/>
    </source>
</evidence>
<evidence type="ECO:0000313" key="10">
    <source>
        <dbReference type="Proteomes" id="UP000324209"/>
    </source>
</evidence>
<dbReference type="PANTHER" id="PTHR43386">
    <property type="entry name" value="OLIGOPEPTIDE TRANSPORT SYSTEM PERMEASE PROTEIN APPC"/>
    <property type="match status" value="1"/>
</dbReference>
<comment type="subcellular location">
    <subcellularLocation>
        <location evidence="1 7">Cell membrane</location>
        <topology evidence="1 7">Multi-pass membrane protein</topology>
    </subcellularLocation>
</comment>
<evidence type="ECO:0000256" key="6">
    <source>
        <dbReference type="ARBA" id="ARBA00023136"/>
    </source>
</evidence>
<dbReference type="GO" id="GO:0005886">
    <property type="term" value="C:plasma membrane"/>
    <property type="evidence" value="ECO:0007669"/>
    <property type="project" value="UniProtKB-SubCell"/>
</dbReference>
<evidence type="ECO:0000256" key="5">
    <source>
        <dbReference type="ARBA" id="ARBA00022989"/>
    </source>
</evidence>
<dbReference type="AlphaFoldDB" id="A0A5C1QNX9"/>
<feature type="transmembrane region" description="Helical" evidence="7">
    <location>
        <begin position="20"/>
        <end position="39"/>
    </location>
</feature>
<evidence type="ECO:0000256" key="1">
    <source>
        <dbReference type="ARBA" id="ARBA00004651"/>
    </source>
</evidence>
<comment type="similarity">
    <text evidence="7">Belongs to the binding-protein-dependent transport system permease family.</text>
</comment>
<evidence type="ECO:0000256" key="2">
    <source>
        <dbReference type="ARBA" id="ARBA00022448"/>
    </source>
</evidence>
<dbReference type="EMBL" id="CP036150">
    <property type="protein sequence ID" value="QEN08264.1"/>
    <property type="molecule type" value="Genomic_DNA"/>
</dbReference>
<keyword evidence="3" id="KW-1003">Cell membrane</keyword>
<keyword evidence="4 7" id="KW-0812">Transmembrane</keyword>
<reference evidence="9 10" key="1">
    <citation type="submission" date="2019-02" db="EMBL/GenBank/DDBJ databases">
        <title>Complete Genome Sequence and Methylome Analysis of free living Spirochaetas.</title>
        <authorList>
            <person name="Fomenkov A."/>
            <person name="Dubinina G."/>
            <person name="Leshcheva N."/>
            <person name="Mikheeva N."/>
            <person name="Grabovich M."/>
            <person name="Vincze T."/>
            <person name="Roberts R.J."/>
        </authorList>
    </citation>
    <scope>NUCLEOTIDE SEQUENCE [LARGE SCALE GENOMIC DNA]</scope>
    <source>
        <strain evidence="9 10">K2</strain>
    </source>
</reference>
<dbReference type="Pfam" id="PF12911">
    <property type="entry name" value="OppC_N"/>
    <property type="match status" value="1"/>
</dbReference>
<dbReference type="InterPro" id="IPR050366">
    <property type="entry name" value="BP-dependent_transpt_permease"/>
</dbReference>
<feature type="domain" description="ABC transmembrane type-1" evidence="8">
    <location>
        <begin position="78"/>
        <end position="267"/>
    </location>
</feature>
<feature type="transmembrane region" description="Helical" evidence="7">
    <location>
        <begin position="241"/>
        <end position="263"/>
    </location>
</feature>
<dbReference type="InterPro" id="IPR025966">
    <property type="entry name" value="OppC_N"/>
</dbReference>
<dbReference type="Proteomes" id="UP000324209">
    <property type="component" value="Chromosome"/>
</dbReference>
<dbReference type="SUPFAM" id="SSF161098">
    <property type="entry name" value="MetI-like"/>
    <property type="match status" value="1"/>
</dbReference>
<dbReference type="PROSITE" id="PS50928">
    <property type="entry name" value="ABC_TM1"/>
    <property type="match status" value="1"/>
</dbReference>
<evidence type="ECO:0000256" key="3">
    <source>
        <dbReference type="ARBA" id="ARBA00022475"/>
    </source>
</evidence>
<organism evidence="9 10">
    <name type="scientific">Oceanispirochaeta crateris</name>
    <dbReference type="NCBI Taxonomy" id="2518645"/>
    <lineage>
        <taxon>Bacteria</taxon>
        <taxon>Pseudomonadati</taxon>
        <taxon>Spirochaetota</taxon>
        <taxon>Spirochaetia</taxon>
        <taxon>Spirochaetales</taxon>
        <taxon>Spirochaetaceae</taxon>
        <taxon>Oceanispirochaeta</taxon>
    </lineage>
</organism>
<sequence length="281" mass="31168">MKNRRFEIFKEELKNDKWAIFAFVLLIIMILASLLAPLLPHDPNEVNISLMKDTPSLTHWFGTDELGRDYFTRVLYGGRVSLMVGILAMMTSVIIGTLIGTVSGYWGGAVENILMRFVDVLSAIPWMILVTIISIFIQGGIWAIIIVIGGFSWMGAARLVRAETLSLKQREYVLYASASGERNYRIIRKHILPGIYPTIVVTATIFIPHAIIIESTLSFLGLGVKAPTSSWGSMLKNAQGFLMDVPHLAIIPGLMILIIVYCFNKLGDVLRAVVEPKTMGA</sequence>
<evidence type="ECO:0000259" key="8">
    <source>
        <dbReference type="PROSITE" id="PS50928"/>
    </source>
</evidence>
<evidence type="ECO:0000256" key="7">
    <source>
        <dbReference type="RuleBase" id="RU363032"/>
    </source>
</evidence>
<dbReference type="InterPro" id="IPR000515">
    <property type="entry name" value="MetI-like"/>
</dbReference>
<dbReference type="GO" id="GO:0055085">
    <property type="term" value="P:transmembrane transport"/>
    <property type="evidence" value="ECO:0007669"/>
    <property type="project" value="InterPro"/>
</dbReference>
<dbReference type="InterPro" id="IPR035906">
    <property type="entry name" value="MetI-like_sf"/>
</dbReference>
<feature type="transmembrane region" description="Helical" evidence="7">
    <location>
        <begin position="195"/>
        <end position="221"/>
    </location>
</feature>
<dbReference type="OrthoDB" id="9783218at2"/>
<protein>
    <submittedName>
        <fullName evidence="9">ABC transporter permease</fullName>
    </submittedName>
</protein>
<keyword evidence="10" id="KW-1185">Reference proteome</keyword>
<feature type="transmembrane region" description="Helical" evidence="7">
    <location>
        <begin position="113"/>
        <end position="135"/>
    </location>
</feature>